<organism evidence="4 5">
    <name type="scientific">Brachybacterium ginsengisoli</name>
    <dbReference type="NCBI Taxonomy" id="1331682"/>
    <lineage>
        <taxon>Bacteria</taxon>
        <taxon>Bacillati</taxon>
        <taxon>Actinomycetota</taxon>
        <taxon>Actinomycetes</taxon>
        <taxon>Micrococcales</taxon>
        <taxon>Dermabacteraceae</taxon>
        <taxon>Brachybacterium</taxon>
    </lineage>
</organism>
<keyword evidence="2" id="KW-0812">Transmembrane</keyword>
<name>A0A291H1X3_9MICO</name>
<dbReference type="AlphaFoldDB" id="A0A291H1X3"/>
<feature type="compositionally biased region" description="Polar residues" evidence="1">
    <location>
        <begin position="1"/>
        <end position="41"/>
    </location>
</feature>
<gene>
    <name evidence="4" type="ORF">CFK41_17425</name>
</gene>
<evidence type="ECO:0000259" key="3">
    <source>
        <dbReference type="Pfam" id="PF12089"/>
    </source>
</evidence>
<keyword evidence="2" id="KW-0472">Membrane</keyword>
<keyword evidence="5" id="KW-1185">Reference proteome</keyword>
<feature type="domain" description="DUF3566" evidence="3">
    <location>
        <begin position="83"/>
        <end position="199"/>
    </location>
</feature>
<feature type="region of interest" description="Disordered" evidence="1">
    <location>
        <begin position="1"/>
        <end position="83"/>
    </location>
</feature>
<protein>
    <recommendedName>
        <fullName evidence="3">DUF3566 domain-containing protein</fullName>
    </recommendedName>
</protein>
<dbReference type="RefSeq" id="WP_096800824.1">
    <property type="nucleotide sequence ID" value="NZ_CP023564.1"/>
</dbReference>
<accession>A0A291H1X3</accession>
<proteinExistence type="predicted"/>
<dbReference type="KEGG" id="bgg:CFK41_17425"/>
<keyword evidence="2" id="KW-1133">Transmembrane helix</keyword>
<reference evidence="4 5" key="1">
    <citation type="journal article" date="2014" name="Int. J. Syst. Evol. Microbiol.">
        <title>Brachybacterium ginsengisoli sp. nov., isolated from soil of a ginseng field.</title>
        <authorList>
            <person name="Hoang V.A."/>
            <person name="Kim Y.J."/>
            <person name="Nguyen N.L."/>
            <person name="Yang D.C."/>
        </authorList>
    </citation>
    <scope>NUCLEOTIDE SEQUENCE [LARGE SCALE GENOMIC DNA]</scope>
    <source>
        <strain evidence="4 5">DCY80</strain>
    </source>
</reference>
<dbReference type="Pfam" id="PF12089">
    <property type="entry name" value="DUF3566"/>
    <property type="match status" value="1"/>
</dbReference>
<dbReference type="EMBL" id="CP023564">
    <property type="protein sequence ID" value="ATG56364.1"/>
    <property type="molecule type" value="Genomic_DNA"/>
</dbReference>
<feature type="transmembrane region" description="Helical" evidence="2">
    <location>
        <begin position="101"/>
        <end position="124"/>
    </location>
</feature>
<evidence type="ECO:0000256" key="2">
    <source>
        <dbReference type="SAM" id="Phobius"/>
    </source>
</evidence>
<feature type="compositionally biased region" description="Low complexity" evidence="1">
    <location>
        <begin position="49"/>
        <end position="64"/>
    </location>
</feature>
<dbReference type="Proteomes" id="UP000217889">
    <property type="component" value="Chromosome"/>
</dbReference>
<dbReference type="OrthoDB" id="3240216at2"/>
<feature type="transmembrane region" description="Helical" evidence="2">
    <location>
        <begin position="160"/>
        <end position="186"/>
    </location>
</feature>
<evidence type="ECO:0000313" key="4">
    <source>
        <dbReference type="EMBL" id="ATG56364.1"/>
    </source>
</evidence>
<evidence type="ECO:0000313" key="5">
    <source>
        <dbReference type="Proteomes" id="UP000217889"/>
    </source>
</evidence>
<dbReference type="InterPro" id="IPR021949">
    <property type="entry name" value="DUF3566_TM"/>
</dbReference>
<evidence type="ECO:0000256" key="1">
    <source>
        <dbReference type="SAM" id="MobiDB-lite"/>
    </source>
</evidence>
<sequence>MSTSDSRTTSGSADPAESTSTLPAFKESPSSAEKSARTGTSEAKDSSERSIGAGKGSAARGASRSPKKTSGIASPSETERRGPRRVRLTLARLDPFSVMKLSFLAAIAIGIATVVAVVVLWNLVEAIGLWSQIDQLGRDLNGGDPLPFMEFFTFSKMTSYGTIVAVVNVVIITALGTLLAFLYNLVAALLGGLKMTFTDE</sequence>